<evidence type="ECO:0000313" key="2">
    <source>
        <dbReference type="Proteomes" id="UP001352852"/>
    </source>
</evidence>
<comment type="caution">
    <text evidence="1">The sequence shown here is derived from an EMBL/GenBank/DDBJ whole genome shotgun (WGS) entry which is preliminary data.</text>
</comment>
<evidence type="ECO:0000313" key="1">
    <source>
        <dbReference type="EMBL" id="MED6282463.1"/>
    </source>
</evidence>
<name>A0ABU7E896_9TELE</name>
<organism evidence="1 2">
    <name type="scientific">Characodon lateralis</name>
    <dbReference type="NCBI Taxonomy" id="208331"/>
    <lineage>
        <taxon>Eukaryota</taxon>
        <taxon>Metazoa</taxon>
        <taxon>Chordata</taxon>
        <taxon>Craniata</taxon>
        <taxon>Vertebrata</taxon>
        <taxon>Euteleostomi</taxon>
        <taxon>Actinopterygii</taxon>
        <taxon>Neopterygii</taxon>
        <taxon>Teleostei</taxon>
        <taxon>Neoteleostei</taxon>
        <taxon>Acanthomorphata</taxon>
        <taxon>Ovalentaria</taxon>
        <taxon>Atherinomorphae</taxon>
        <taxon>Cyprinodontiformes</taxon>
        <taxon>Goodeidae</taxon>
        <taxon>Characodon</taxon>
    </lineage>
</organism>
<keyword evidence="2" id="KW-1185">Reference proteome</keyword>
<protein>
    <submittedName>
        <fullName evidence="1">Uncharacterized protein</fullName>
    </submittedName>
</protein>
<gene>
    <name evidence="1" type="ORF">CHARACLAT_032376</name>
</gene>
<dbReference type="Proteomes" id="UP001352852">
    <property type="component" value="Unassembled WGS sequence"/>
</dbReference>
<sequence>MKGWHLYSIKNYHWTFSDFSQLLTVFNSSQSWPEFHFHTCDRNSGTIFRRQSCNIYKRRPDVNIPSVPAWHIKTEWIPVRGRQVLISVQVTSFGRTRSQKPKHTHIWRKKQENGDSAFGLSLLCKSKIS</sequence>
<dbReference type="EMBL" id="JAHUTJ010046726">
    <property type="protein sequence ID" value="MED6282463.1"/>
    <property type="molecule type" value="Genomic_DNA"/>
</dbReference>
<reference evidence="1 2" key="1">
    <citation type="submission" date="2021-06" db="EMBL/GenBank/DDBJ databases">
        <authorList>
            <person name="Palmer J.M."/>
        </authorList>
    </citation>
    <scope>NUCLEOTIDE SEQUENCE [LARGE SCALE GENOMIC DNA]</scope>
    <source>
        <strain evidence="1 2">CL_MEX2019</strain>
        <tissue evidence="1">Muscle</tissue>
    </source>
</reference>
<accession>A0ABU7E896</accession>
<proteinExistence type="predicted"/>